<evidence type="ECO:0000313" key="1">
    <source>
        <dbReference type="EMBL" id="MFD2649638.1"/>
    </source>
</evidence>
<name>A0ABW5QPN9_9HYPH</name>
<dbReference type="Gene3D" id="3.40.50.11310">
    <property type="entry name" value="Bacterial phosphonate metabolism protein PhnH"/>
    <property type="match status" value="1"/>
</dbReference>
<dbReference type="InterPro" id="IPR038058">
    <property type="entry name" value="PhnH-like_sp"/>
</dbReference>
<dbReference type="InterPro" id="IPR008772">
    <property type="entry name" value="Phosphonate_metab_PhnH"/>
</dbReference>
<sequence>MLTVAPPDTIELRANATFEALMWALSRPGDSRDMPEAGLAAIIETLVDLECTVFADDPALLARIAATGALLTDDISQADHVFLTSLDGAEARVAGLRCGSALYPDDGATLIAECRHGAGQRVRLSGPGIDGASEMSLGVSPGFWAMRAALCAYPEGFDMFLVDGTSVIGIPRSTTVEVL</sequence>
<reference evidence="2" key="1">
    <citation type="journal article" date="2019" name="Int. J. Syst. Evol. Microbiol.">
        <title>The Global Catalogue of Microorganisms (GCM) 10K type strain sequencing project: providing services to taxonomists for standard genome sequencing and annotation.</title>
        <authorList>
            <consortium name="The Broad Institute Genomics Platform"/>
            <consortium name="The Broad Institute Genome Sequencing Center for Infectious Disease"/>
            <person name="Wu L."/>
            <person name="Ma J."/>
        </authorList>
    </citation>
    <scope>NUCLEOTIDE SEQUENCE [LARGE SCALE GENOMIC DNA]</scope>
    <source>
        <strain evidence="2">CCM 7427</strain>
    </source>
</reference>
<keyword evidence="2" id="KW-1185">Reference proteome</keyword>
<gene>
    <name evidence="1" type="primary">phnH</name>
    <name evidence="1" type="ORF">ACFSX5_17765</name>
</gene>
<dbReference type="EMBL" id="JBHUNP010000001">
    <property type="protein sequence ID" value="MFD2649638.1"/>
    <property type="molecule type" value="Genomic_DNA"/>
</dbReference>
<keyword evidence="1" id="KW-0456">Lyase</keyword>
<evidence type="ECO:0000313" key="2">
    <source>
        <dbReference type="Proteomes" id="UP001597521"/>
    </source>
</evidence>
<accession>A0ABW5QPN9</accession>
<comment type="caution">
    <text evidence="1">The sequence shown here is derived from an EMBL/GenBank/DDBJ whole genome shotgun (WGS) entry which is preliminary data.</text>
</comment>
<dbReference type="GO" id="GO:0016829">
    <property type="term" value="F:lyase activity"/>
    <property type="evidence" value="ECO:0007669"/>
    <property type="project" value="UniProtKB-KW"/>
</dbReference>
<organism evidence="1 2">
    <name type="scientific">Devosia albogilva</name>
    <dbReference type="NCBI Taxonomy" id="429726"/>
    <lineage>
        <taxon>Bacteria</taxon>
        <taxon>Pseudomonadati</taxon>
        <taxon>Pseudomonadota</taxon>
        <taxon>Alphaproteobacteria</taxon>
        <taxon>Hyphomicrobiales</taxon>
        <taxon>Devosiaceae</taxon>
        <taxon>Devosia</taxon>
    </lineage>
</organism>
<dbReference type="RefSeq" id="WP_386835219.1">
    <property type="nucleotide sequence ID" value="NZ_JBHUNP010000001.1"/>
</dbReference>
<dbReference type="NCBIfam" id="TIGR03292">
    <property type="entry name" value="PhnH_redo"/>
    <property type="match status" value="1"/>
</dbReference>
<proteinExistence type="predicted"/>
<dbReference type="Pfam" id="PF05845">
    <property type="entry name" value="PhnH"/>
    <property type="match status" value="1"/>
</dbReference>
<dbReference type="SUPFAM" id="SSF159709">
    <property type="entry name" value="PhnH-like"/>
    <property type="match status" value="1"/>
</dbReference>
<dbReference type="Proteomes" id="UP001597521">
    <property type="component" value="Unassembled WGS sequence"/>
</dbReference>
<protein>
    <submittedName>
        <fullName evidence="1">Phosphonate C-P lyase system protein PhnH</fullName>
    </submittedName>
</protein>